<accession>A0A0A9FYL7</accession>
<dbReference type="EMBL" id="GBRH01179971">
    <property type="protein sequence ID" value="JAE17925.1"/>
    <property type="molecule type" value="Transcribed_RNA"/>
</dbReference>
<evidence type="ECO:0000256" key="1">
    <source>
        <dbReference type="SAM" id="MobiDB-lite"/>
    </source>
</evidence>
<reference evidence="2" key="2">
    <citation type="journal article" date="2015" name="Data Brief">
        <title>Shoot transcriptome of the giant reed, Arundo donax.</title>
        <authorList>
            <person name="Barrero R.A."/>
            <person name="Guerrero F.D."/>
            <person name="Moolhuijzen P."/>
            <person name="Goolsby J.A."/>
            <person name="Tidwell J."/>
            <person name="Bellgard S.E."/>
            <person name="Bellgard M.I."/>
        </authorList>
    </citation>
    <scope>NUCLEOTIDE SEQUENCE</scope>
    <source>
        <tissue evidence="2">Shoot tissue taken approximately 20 cm above the soil surface</tissue>
    </source>
</reference>
<protein>
    <submittedName>
        <fullName evidence="2">Uncharacterized protein</fullName>
    </submittedName>
</protein>
<feature type="region of interest" description="Disordered" evidence="1">
    <location>
        <begin position="1"/>
        <end position="24"/>
    </location>
</feature>
<proteinExistence type="predicted"/>
<reference evidence="2" key="1">
    <citation type="submission" date="2014-09" db="EMBL/GenBank/DDBJ databases">
        <authorList>
            <person name="Magalhaes I.L.F."/>
            <person name="Oliveira U."/>
            <person name="Santos F.R."/>
            <person name="Vidigal T.H.D.A."/>
            <person name="Brescovit A.D."/>
            <person name="Santos A.J."/>
        </authorList>
    </citation>
    <scope>NUCLEOTIDE SEQUENCE</scope>
    <source>
        <tissue evidence="2">Shoot tissue taken approximately 20 cm above the soil surface</tissue>
    </source>
</reference>
<sequence length="73" mass="7805">MGRRRSHEVSAARATWGGGARSMQRPRTLVGAAAHTLDGVAAVGGSGGALGIRRRAVRWGGWLRWPRAWNGWG</sequence>
<organism evidence="2">
    <name type="scientific">Arundo donax</name>
    <name type="common">Giant reed</name>
    <name type="synonym">Donax arundinaceus</name>
    <dbReference type="NCBI Taxonomy" id="35708"/>
    <lineage>
        <taxon>Eukaryota</taxon>
        <taxon>Viridiplantae</taxon>
        <taxon>Streptophyta</taxon>
        <taxon>Embryophyta</taxon>
        <taxon>Tracheophyta</taxon>
        <taxon>Spermatophyta</taxon>
        <taxon>Magnoliopsida</taxon>
        <taxon>Liliopsida</taxon>
        <taxon>Poales</taxon>
        <taxon>Poaceae</taxon>
        <taxon>PACMAD clade</taxon>
        <taxon>Arundinoideae</taxon>
        <taxon>Arundineae</taxon>
        <taxon>Arundo</taxon>
    </lineage>
</organism>
<name>A0A0A9FYL7_ARUDO</name>
<evidence type="ECO:0000313" key="2">
    <source>
        <dbReference type="EMBL" id="JAE17925.1"/>
    </source>
</evidence>
<dbReference type="AlphaFoldDB" id="A0A0A9FYL7"/>